<dbReference type="InterPro" id="IPR052192">
    <property type="entry name" value="Insect_Ionotropic_Sensory_Rcpt"/>
</dbReference>
<sequence>MEALVQSVSEVDALLGYERLLVEIFTTYFLSIFTLCRVISSTEPSSHQPLNIRSKLPFVVVDLDSKALWIDNSSMLEAINFGSTVFIVDENAALLFLDNFIRMHDEAMFRKPEKYVIMTMRSTTEPRTTDIIKAIQSHPAIEEIANLLLIVPKQDRYEFLTHRYVGNLPEAVDLLLLDTYFPKNGSFLEGASLFPDKLKDLMGKTYQLASFYLLPWVMPRQTDSGIVNYLNQSYTIDGLDGYLLVLFCQRLNCTWDLLIDQYWQYGQVFKNHTGNGMVGALAERKADFALAAVGAWHQLYRYFSFSIPIQWIGITCLQPRPTLIDYWKIVFMMFSSTVWAVLLLTFFLVALLDYYMPSDVTRWSPNRRGFSWSLINVLGAFLLLPFEMRRNRASEVMLSVALSAFTLIVAYVYIGKIHSILAIPVYEPAIDTIIDFAGSKLRWNAPHEVWMYLIAESDNPHIKQILTKFHVSPVPQLEAIANRGAEPIVMAKLHFGHSMVGEWFTADNIENYRLMSDFLYYEYDTGYATKTWPLLGQFDHLSMWYRDGCLSRFVEQMDVFRYMNQRVQISIEHSRDRPPNKVKVMEVDEIEGGLLMLGIGYAMAIVAFVGELVVHAAKRKKIVRRLAMKWMNRSKGRNLME</sequence>
<dbReference type="PANTHER" id="PTHR42643">
    <property type="entry name" value="IONOTROPIC RECEPTOR 20A-RELATED"/>
    <property type="match status" value="1"/>
</dbReference>
<evidence type="ECO:0000256" key="6">
    <source>
        <dbReference type="ARBA" id="ARBA00023170"/>
    </source>
</evidence>
<evidence type="ECO:0000256" key="2">
    <source>
        <dbReference type="ARBA" id="ARBA00022475"/>
    </source>
</evidence>
<feature type="transmembrane region" description="Helical" evidence="8">
    <location>
        <begin position="329"/>
        <end position="349"/>
    </location>
</feature>
<keyword evidence="4 8" id="KW-1133">Transmembrane helix</keyword>
<comment type="subcellular location">
    <subcellularLocation>
        <location evidence="1">Cell membrane</location>
        <topology evidence="1">Multi-pass membrane protein</topology>
    </subcellularLocation>
</comment>
<dbReference type="Proteomes" id="UP000069940">
    <property type="component" value="Unassembled WGS sequence"/>
</dbReference>
<dbReference type="RefSeq" id="XP_062712887.1">
    <property type="nucleotide sequence ID" value="XM_062856903.1"/>
</dbReference>
<evidence type="ECO:0000256" key="3">
    <source>
        <dbReference type="ARBA" id="ARBA00022692"/>
    </source>
</evidence>
<dbReference type="EnsemblMetazoa" id="AALFPA23_013921.R20197">
    <property type="protein sequence ID" value="AALFPA23_013921.P20197"/>
    <property type="gene ID" value="AALFPA23_013921"/>
</dbReference>
<dbReference type="Gene3D" id="3.40.190.10">
    <property type="entry name" value="Periplasmic binding protein-like II"/>
    <property type="match status" value="1"/>
</dbReference>
<evidence type="ECO:0000256" key="4">
    <source>
        <dbReference type="ARBA" id="ARBA00022989"/>
    </source>
</evidence>
<protein>
    <recommendedName>
        <fullName evidence="11">Ionotropic glutamate receptor L-glutamate and glycine-binding domain-containing protein</fullName>
    </recommendedName>
</protein>
<keyword evidence="3 8" id="KW-0812">Transmembrane</keyword>
<reference evidence="9" key="2">
    <citation type="submission" date="2025-05" db="UniProtKB">
        <authorList>
            <consortium name="EnsemblMetazoa"/>
        </authorList>
    </citation>
    <scope>IDENTIFICATION</scope>
    <source>
        <strain evidence="9">Foshan</strain>
    </source>
</reference>
<evidence type="ECO:0000256" key="1">
    <source>
        <dbReference type="ARBA" id="ARBA00004651"/>
    </source>
</evidence>
<keyword evidence="7" id="KW-0325">Glycoprotein</keyword>
<dbReference type="PANTHER" id="PTHR42643:SF40">
    <property type="entry name" value="IONOTROPIC RECEPTOR 41A-RELATED"/>
    <property type="match status" value="1"/>
</dbReference>
<dbReference type="GeneID" id="109415502"/>
<feature type="transmembrane region" description="Helical" evidence="8">
    <location>
        <begin position="396"/>
        <end position="414"/>
    </location>
</feature>
<evidence type="ECO:0000313" key="9">
    <source>
        <dbReference type="EnsemblMetazoa" id="AALFPA23_013921.P20197"/>
    </source>
</evidence>
<evidence type="ECO:0000256" key="5">
    <source>
        <dbReference type="ARBA" id="ARBA00023136"/>
    </source>
</evidence>
<feature type="transmembrane region" description="Helical" evidence="8">
    <location>
        <begin position="593"/>
        <end position="614"/>
    </location>
</feature>
<name>A0ABM1Z0T6_AEDAL</name>
<reference evidence="10" key="1">
    <citation type="journal article" date="2015" name="Proc. Natl. Acad. Sci. U.S.A.">
        <title>Genome sequence of the Asian Tiger mosquito, Aedes albopictus, reveals insights into its biology, genetics, and evolution.</title>
        <authorList>
            <person name="Chen X.G."/>
            <person name="Jiang X."/>
            <person name="Gu J."/>
            <person name="Xu M."/>
            <person name="Wu Y."/>
            <person name="Deng Y."/>
            <person name="Zhang C."/>
            <person name="Bonizzoni M."/>
            <person name="Dermauw W."/>
            <person name="Vontas J."/>
            <person name="Armbruster P."/>
            <person name="Huang X."/>
            <person name="Yang Y."/>
            <person name="Zhang H."/>
            <person name="He W."/>
            <person name="Peng H."/>
            <person name="Liu Y."/>
            <person name="Wu K."/>
            <person name="Chen J."/>
            <person name="Lirakis M."/>
            <person name="Topalis P."/>
            <person name="Van Leeuwen T."/>
            <person name="Hall A.B."/>
            <person name="Jiang X."/>
            <person name="Thorpe C."/>
            <person name="Mueller R.L."/>
            <person name="Sun C."/>
            <person name="Waterhouse R.M."/>
            <person name="Yan G."/>
            <person name="Tu Z.J."/>
            <person name="Fang X."/>
            <person name="James A.A."/>
        </authorList>
    </citation>
    <scope>NUCLEOTIDE SEQUENCE [LARGE SCALE GENOMIC DNA]</scope>
    <source>
        <strain evidence="10">Foshan</strain>
    </source>
</reference>
<accession>A0ABM1Z0T6</accession>
<dbReference type="SUPFAM" id="SSF53850">
    <property type="entry name" value="Periplasmic binding protein-like II"/>
    <property type="match status" value="1"/>
</dbReference>
<keyword evidence="2" id="KW-1003">Cell membrane</keyword>
<evidence type="ECO:0000313" key="10">
    <source>
        <dbReference type="Proteomes" id="UP000069940"/>
    </source>
</evidence>
<evidence type="ECO:0000256" key="7">
    <source>
        <dbReference type="ARBA" id="ARBA00023180"/>
    </source>
</evidence>
<keyword evidence="10" id="KW-1185">Reference proteome</keyword>
<organism evidence="9 10">
    <name type="scientific">Aedes albopictus</name>
    <name type="common">Asian tiger mosquito</name>
    <name type="synonym">Stegomyia albopicta</name>
    <dbReference type="NCBI Taxonomy" id="7160"/>
    <lineage>
        <taxon>Eukaryota</taxon>
        <taxon>Metazoa</taxon>
        <taxon>Ecdysozoa</taxon>
        <taxon>Arthropoda</taxon>
        <taxon>Hexapoda</taxon>
        <taxon>Insecta</taxon>
        <taxon>Pterygota</taxon>
        <taxon>Neoptera</taxon>
        <taxon>Endopterygota</taxon>
        <taxon>Diptera</taxon>
        <taxon>Nematocera</taxon>
        <taxon>Culicoidea</taxon>
        <taxon>Culicidae</taxon>
        <taxon>Culicinae</taxon>
        <taxon>Aedini</taxon>
        <taxon>Aedes</taxon>
        <taxon>Stegomyia</taxon>
    </lineage>
</organism>
<evidence type="ECO:0008006" key="11">
    <source>
        <dbReference type="Google" id="ProtNLM"/>
    </source>
</evidence>
<keyword evidence="5 8" id="KW-0472">Membrane</keyword>
<proteinExistence type="predicted"/>
<keyword evidence="6" id="KW-0675">Receptor</keyword>
<evidence type="ECO:0000256" key="8">
    <source>
        <dbReference type="SAM" id="Phobius"/>
    </source>
</evidence>